<dbReference type="EC" id="2.3.-.-" evidence="2"/>
<dbReference type="InterPro" id="IPR000182">
    <property type="entry name" value="GNAT_dom"/>
</dbReference>
<gene>
    <name evidence="2" type="ORF">ACFP3M_22710</name>
</gene>
<evidence type="ECO:0000313" key="2">
    <source>
        <dbReference type="EMBL" id="MFC5895610.1"/>
    </source>
</evidence>
<keyword evidence="2" id="KW-0012">Acyltransferase</keyword>
<dbReference type="Proteomes" id="UP001596241">
    <property type="component" value="Unassembled WGS sequence"/>
</dbReference>
<dbReference type="InterPro" id="IPR016181">
    <property type="entry name" value="Acyl_CoA_acyltransferase"/>
</dbReference>
<dbReference type="PROSITE" id="PS51186">
    <property type="entry name" value="GNAT"/>
    <property type="match status" value="1"/>
</dbReference>
<evidence type="ECO:0000313" key="3">
    <source>
        <dbReference type="Proteomes" id="UP001596241"/>
    </source>
</evidence>
<reference evidence="3" key="1">
    <citation type="journal article" date="2019" name="Int. J. Syst. Evol. Microbiol.">
        <title>The Global Catalogue of Microorganisms (GCM) 10K type strain sequencing project: providing services to taxonomists for standard genome sequencing and annotation.</title>
        <authorList>
            <consortium name="The Broad Institute Genomics Platform"/>
            <consortium name="The Broad Institute Genome Sequencing Center for Infectious Disease"/>
            <person name="Wu L."/>
            <person name="Ma J."/>
        </authorList>
    </citation>
    <scope>NUCLEOTIDE SEQUENCE [LARGE SCALE GENOMIC DNA]</scope>
    <source>
        <strain evidence="3">CGMCC 1.15809</strain>
    </source>
</reference>
<comment type="caution">
    <text evidence="2">The sequence shown here is derived from an EMBL/GenBank/DDBJ whole genome shotgun (WGS) entry which is preliminary data.</text>
</comment>
<accession>A0ABW1FNR3</accession>
<dbReference type="PANTHER" id="PTHR43792">
    <property type="entry name" value="GNAT FAMILY, PUTATIVE (AFU_ORTHOLOGUE AFUA_3G00765)-RELATED-RELATED"/>
    <property type="match status" value="1"/>
</dbReference>
<organism evidence="2 3">
    <name type="scientific">Streptomyces ramulosus</name>
    <dbReference type="NCBI Taxonomy" id="47762"/>
    <lineage>
        <taxon>Bacteria</taxon>
        <taxon>Bacillati</taxon>
        <taxon>Actinomycetota</taxon>
        <taxon>Actinomycetes</taxon>
        <taxon>Kitasatosporales</taxon>
        <taxon>Streptomycetaceae</taxon>
        <taxon>Streptomyces</taxon>
    </lineage>
</organism>
<dbReference type="EMBL" id="JBHSPW010000011">
    <property type="protein sequence ID" value="MFC5895610.1"/>
    <property type="molecule type" value="Genomic_DNA"/>
</dbReference>
<proteinExistence type="predicted"/>
<evidence type="ECO:0000259" key="1">
    <source>
        <dbReference type="PROSITE" id="PS51186"/>
    </source>
</evidence>
<feature type="domain" description="N-acetyltransferase" evidence="1">
    <location>
        <begin position="13"/>
        <end position="174"/>
    </location>
</feature>
<keyword evidence="3" id="KW-1185">Reference proteome</keyword>
<dbReference type="PANTHER" id="PTHR43792:SF1">
    <property type="entry name" value="N-ACETYLTRANSFERASE DOMAIN-CONTAINING PROTEIN"/>
    <property type="match status" value="1"/>
</dbReference>
<keyword evidence="2" id="KW-0808">Transferase</keyword>
<protein>
    <submittedName>
        <fullName evidence="2">GNAT family N-acetyltransferase</fullName>
        <ecNumber evidence="2">2.3.-.-</ecNumber>
    </submittedName>
</protein>
<dbReference type="Gene3D" id="3.40.630.30">
    <property type="match status" value="1"/>
</dbReference>
<name>A0ABW1FNR3_9ACTN</name>
<dbReference type="Pfam" id="PF13302">
    <property type="entry name" value="Acetyltransf_3"/>
    <property type="match status" value="1"/>
</dbReference>
<dbReference type="RefSeq" id="WP_345088464.1">
    <property type="nucleotide sequence ID" value="NZ_BAAAWG010000014.1"/>
</dbReference>
<sequence>MTKTSTDGAPPAVELRVPTEEDAWNWHHVFAHPDVMEFFGGEPYELSVYDELTARQRRHHAERGYCLYTLLDPDGTVLGFAGAQPWPQSWGPAGEIEIGWRLGREHWGKGYATAAARAALADVRAAGVPEVVAMINSRNARSIAVAERLGMRRAETYKKPGDEGVTAYCYRLTP</sequence>
<dbReference type="InterPro" id="IPR051531">
    <property type="entry name" value="N-acetyltransferase"/>
</dbReference>
<dbReference type="SUPFAM" id="SSF55729">
    <property type="entry name" value="Acyl-CoA N-acyltransferases (Nat)"/>
    <property type="match status" value="1"/>
</dbReference>
<dbReference type="GO" id="GO:0016746">
    <property type="term" value="F:acyltransferase activity"/>
    <property type="evidence" value="ECO:0007669"/>
    <property type="project" value="UniProtKB-KW"/>
</dbReference>